<accession>A8ME34</accession>
<evidence type="ECO:0000313" key="3">
    <source>
        <dbReference type="EMBL" id="ABW02040.1"/>
    </source>
</evidence>
<reference evidence="3 4" key="1">
    <citation type="submission" date="2007-10" db="EMBL/GenBank/DDBJ databases">
        <title>Complete sequence of Caldivirga maquilingensis IC-167.</title>
        <authorList>
            <consortium name="US DOE Joint Genome Institute"/>
            <person name="Copeland A."/>
            <person name="Lucas S."/>
            <person name="Lapidus A."/>
            <person name="Barry K."/>
            <person name="Glavina del Rio T."/>
            <person name="Dalin E."/>
            <person name="Tice H."/>
            <person name="Pitluck S."/>
            <person name="Saunders E."/>
            <person name="Brettin T."/>
            <person name="Bruce D."/>
            <person name="Detter J.C."/>
            <person name="Han C."/>
            <person name="Schmutz J."/>
            <person name="Larimer F."/>
            <person name="Land M."/>
            <person name="Hauser L."/>
            <person name="Kyrpides N."/>
            <person name="Ivanova N."/>
            <person name="Biddle J.F."/>
            <person name="Zhang Z."/>
            <person name="Fitz-Gibbon S.T."/>
            <person name="Lowe T.M."/>
            <person name="Saltikov C."/>
            <person name="House C.H."/>
            <person name="Richardson P."/>
        </authorList>
    </citation>
    <scope>NUCLEOTIDE SEQUENCE [LARGE SCALE GENOMIC DNA]</scope>
    <source>
        <strain evidence="4">ATCC 700844 / DSM 13496 / JCM 10307 / IC-167</strain>
    </source>
</reference>
<dbReference type="Pfam" id="PF13439">
    <property type="entry name" value="Glyco_transf_4"/>
    <property type="match status" value="1"/>
</dbReference>
<dbReference type="HOGENOM" id="CLU_017896_3_0_2"/>
<dbReference type="CAZy" id="GT4">
    <property type="family name" value="Glycosyltransferase Family 4"/>
</dbReference>
<sequence>MLMRVLIYWSIGGIGGIQRIYTMLAKALTECGHSVTILTNRSLNPLEVTEMHGVHLSGVNIITPPHLTCINPLCDVVNSIIGSSKLYGLVNDYDAVYIDDLALGSLTINELIKHSGLIFYMHGLIDRVKIYVPLSKPHRMFINAITALRSSYRLIREAKLLLANSAFTSYVAYKTIGIRPRVLHPPVDTGLVAKFRSSIRENAVVSLGRLGAAKGHEFAIRLIQGLKERGIDAKLYIMGSASDAASRLYALRLINLAKRLNVHDRVTLILNSPLSKVYSILGKSKVFVQAKWGEPFGIVVVEAMAAGSVPIVPKSGGPWHDIVFYGKYGYGYSNLSEAIDAAEGVLTSDSEYGKLSEIVMRRAEEFSYNVFKNKVCRFLDELGN</sequence>
<protein>
    <submittedName>
        <fullName evidence="3">Glycosyl transferase group 1</fullName>
    </submittedName>
</protein>
<dbReference type="Gene3D" id="3.40.50.2000">
    <property type="entry name" value="Glycogen Phosphorylase B"/>
    <property type="match status" value="2"/>
</dbReference>
<dbReference type="PANTHER" id="PTHR45919:SF1">
    <property type="entry name" value="GDP-MAN:MAN(3)GLCNAC(2)-PP-DOL ALPHA-1,2-MANNOSYLTRANSFERASE"/>
    <property type="match status" value="1"/>
</dbReference>
<dbReference type="GO" id="GO:0016020">
    <property type="term" value="C:membrane"/>
    <property type="evidence" value="ECO:0007669"/>
    <property type="project" value="TreeGrafter"/>
</dbReference>
<dbReference type="InterPro" id="IPR028098">
    <property type="entry name" value="Glyco_trans_4-like_N"/>
</dbReference>
<dbReference type="GO" id="GO:0004377">
    <property type="term" value="F:GDP-Man:Man(3)GlcNAc(2)-PP-Dol alpha-1,2-mannosyltransferase activity"/>
    <property type="evidence" value="ECO:0007669"/>
    <property type="project" value="InterPro"/>
</dbReference>
<name>A8ME34_CALMQ</name>
<dbReference type="eggNOG" id="arCOG01403">
    <property type="taxonomic scope" value="Archaea"/>
</dbReference>
<dbReference type="SUPFAM" id="SSF53756">
    <property type="entry name" value="UDP-Glycosyltransferase/glycogen phosphorylase"/>
    <property type="match status" value="1"/>
</dbReference>
<organism evidence="3 4">
    <name type="scientific">Caldivirga maquilingensis (strain ATCC 700844 / DSM 13496 / JCM 10307 / IC-167)</name>
    <dbReference type="NCBI Taxonomy" id="397948"/>
    <lineage>
        <taxon>Archaea</taxon>
        <taxon>Thermoproteota</taxon>
        <taxon>Thermoprotei</taxon>
        <taxon>Thermoproteales</taxon>
        <taxon>Thermoproteaceae</taxon>
        <taxon>Caldivirga</taxon>
    </lineage>
</organism>
<gene>
    <name evidence="3" type="ordered locus">Cmaq_1213</name>
</gene>
<evidence type="ECO:0000259" key="2">
    <source>
        <dbReference type="Pfam" id="PF13439"/>
    </source>
</evidence>
<dbReference type="STRING" id="397948.Cmaq_1213"/>
<evidence type="ECO:0000313" key="4">
    <source>
        <dbReference type="Proteomes" id="UP000001137"/>
    </source>
</evidence>
<dbReference type="AlphaFoldDB" id="A8ME34"/>
<dbReference type="GO" id="GO:0006487">
    <property type="term" value="P:protein N-linked glycosylation"/>
    <property type="evidence" value="ECO:0007669"/>
    <property type="project" value="TreeGrafter"/>
</dbReference>
<dbReference type="PANTHER" id="PTHR45919">
    <property type="entry name" value="GDP-MAN:MAN(3)GLCNAC(2)-PP-DOL ALPHA-1,2-MANNOSYLTRANSFERASE"/>
    <property type="match status" value="1"/>
</dbReference>
<dbReference type="Pfam" id="PF00534">
    <property type="entry name" value="Glycos_transf_1"/>
    <property type="match status" value="1"/>
</dbReference>
<dbReference type="Proteomes" id="UP000001137">
    <property type="component" value="Chromosome"/>
</dbReference>
<dbReference type="KEGG" id="cma:Cmaq_1213"/>
<dbReference type="EMBL" id="CP000852">
    <property type="protein sequence ID" value="ABW02040.1"/>
    <property type="molecule type" value="Genomic_DNA"/>
</dbReference>
<proteinExistence type="predicted"/>
<feature type="domain" description="Glycosyltransferase subfamily 4-like N-terminal" evidence="2">
    <location>
        <begin position="14"/>
        <end position="189"/>
    </location>
</feature>
<keyword evidence="3" id="KW-0808">Transferase</keyword>
<evidence type="ECO:0000259" key="1">
    <source>
        <dbReference type="Pfam" id="PF00534"/>
    </source>
</evidence>
<keyword evidence="4" id="KW-1185">Reference proteome</keyword>
<dbReference type="InterPro" id="IPR001296">
    <property type="entry name" value="Glyco_trans_1"/>
</dbReference>
<feature type="domain" description="Glycosyl transferase family 1" evidence="1">
    <location>
        <begin position="200"/>
        <end position="318"/>
    </location>
</feature>
<dbReference type="InterPro" id="IPR038013">
    <property type="entry name" value="ALG11"/>
</dbReference>